<dbReference type="Pfam" id="PF02348">
    <property type="entry name" value="CTP_transf_3"/>
    <property type="match status" value="1"/>
</dbReference>
<dbReference type="AlphaFoldDB" id="A0A6G7GJ83"/>
<dbReference type="CDD" id="cd02513">
    <property type="entry name" value="CMP-NeuAc_Synthase"/>
    <property type="match status" value="1"/>
</dbReference>
<keyword evidence="1" id="KW-0548">Nucleotidyltransferase</keyword>
<dbReference type="SUPFAM" id="SSF53448">
    <property type="entry name" value="Nucleotide-diphospho-sugar transferases"/>
    <property type="match status" value="1"/>
</dbReference>
<dbReference type="Gene3D" id="3.90.550.10">
    <property type="entry name" value="Spore Coat Polysaccharide Biosynthesis Protein SpsA, Chain A"/>
    <property type="match status" value="1"/>
</dbReference>
<evidence type="ECO:0000313" key="1">
    <source>
        <dbReference type="EMBL" id="QII09606.1"/>
    </source>
</evidence>
<dbReference type="PANTHER" id="PTHR21485">
    <property type="entry name" value="HAD SUPERFAMILY MEMBERS CMAS AND KDSC"/>
    <property type="match status" value="1"/>
</dbReference>
<reference evidence="1 2" key="1">
    <citation type="submission" date="2020-02" db="EMBL/GenBank/DDBJ databases">
        <title>Newly sequenced genome of strain CSTR1 showed variability in Candidatus Kuenenia stuttgartiensis genomes.</title>
        <authorList>
            <person name="Ding C."/>
            <person name="Adrian L."/>
        </authorList>
    </citation>
    <scope>NUCLEOTIDE SEQUENCE [LARGE SCALE GENOMIC DNA]</scope>
    <source>
        <strain evidence="1 2">CSTR1</strain>
    </source>
</reference>
<dbReference type="Proteomes" id="UP000501926">
    <property type="component" value="Chromosome"/>
</dbReference>
<dbReference type="RefSeq" id="WP_164994349.1">
    <property type="nucleotide sequence ID" value="NZ_CP049055.1"/>
</dbReference>
<dbReference type="InterPro" id="IPR029044">
    <property type="entry name" value="Nucleotide-diphossugar_trans"/>
</dbReference>
<name>A0A6G7GJ83_KUEST</name>
<dbReference type="InterPro" id="IPR003329">
    <property type="entry name" value="Cytidylyl_trans"/>
</dbReference>
<sequence>MLSEEFLCIIPAKGTSNRLKRKNIAMLNGKPLIEYAIDAAKKADIFKEIFVSTEDDAIKRMAENYGAIVPYMRSEELSKDPAGVVDVCLHMINYLEGIGKFYKTLFILLPTSPLRTDVDIISALNNFARSDAKVLMSISEYMHTPFAALKVDGKGYLSPYFPKLINLKSQEMPKAYICNGAVTILDITEFKMQKNYHFYPMVSYTMPWERSIDIDNEIDLKFAEFIMKVGTK</sequence>
<keyword evidence="1" id="KW-0808">Transferase</keyword>
<proteinExistence type="predicted"/>
<accession>A0A6G7GJ83</accession>
<dbReference type="EMBL" id="CP049055">
    <property type="protein sequence ID" value="QII09606.1"/>
    <property type="molecule type" value="Genomic_DNA"/>
</dbReference>
<dbReference type="InterPro" id="IPR050793">
    <property type="entry name" value="CMP-NeuNAc_synthase"/>
</dbReference>
<dbReference type="GO" id="GO:0008781">
    <property type="term" value="F:N-acylneuraminate cytidylyltransferase activity"/>
    <property type="evidence" value="ECO:0007669"/>
    <property type="project" value="TreeGrafter"/>
</dbReference>
<organism evidence="1 2">
    <name type="scientific">Kuenenia stuttgartiensis</name>
    <dbReference type="NCBI Taxonomy" id="174633"/>
    <lineage>
        <taxon>Bacteria</taxon>
        <taxon>Pseudomonadati</taxon>
        <taxon>Planctomycetota</taxon>
        <taxon>Candidatus Brocadiia</taxon>
        <taxon>Candidatus Brocadiales</taxon>
        <taxon>Candidatus Brocadiaceae</taxon>
        <taxon>Candidatus Kuenenia</taxon>
    </lineage>
</organism>
<evidence type="ECO:0000313" key="2">
    <source>
        <dbReference type="Proteomes" id="UP000501926"/>
    </source>
</evidence>
<protein>
    <submittedName>
        <fullName evidence="1">N-acylneuraminate cytidylyltransferase</fullName>
    </submittedName>
</protein>
<gene>
    <name evidence="1" type="ORF">KsCSTR_02270</name>
</gene>
<dbReference type="PANTHER" id="PTHR21485:SF6">
    <property type="entry name" value="N-ACYLNEURAMINATE CYTIDYLYLTRANSFERASE-RELATED"/>
    <property type="match status" value="1"/>
</dbReference>